<dbReference type="EMBL" id="CAJDYZ010009826">
    <property type="protein sequence ID" value="CAD1477113.1"/>
    <property type="molecule type" value="Genomic_DNA"/>
</dbReference>
<name>A0A6V7HBB4_9HYME</name>
<dbReference type="Proteomes" id="UP000752696">
    <property type="component" value="Unassembled WGS sequence"/>
</dbReference>
<proteinExistence type="predicted"/>
<evidence type="ECO:0000313" key="2">
    <source>
        <dbReference type="EMBL" id="CAD1477113.1"/>
    </source>
</evidence>
<sequence length="89" mass="10465">KLPRYKARNKLVQEKRKSFLKCSNMSSLNRSRSALENNPVPEDSLNRKQLLLQCNLKQKEKKPANIKGPQRKEFTRSSKTLFDRVHKRG</sequence>
<reference evidence="2" key="1">
    <citation type="submission" date="2020-07" db="EMBL/GenBank/DDBJ databases">
        <authorList>
            <person name="Nazaruddin N."/>
        </authorList>
    </citation>
    <scope>NUCLEOTIDE SEQUENCE</scope>
</reference>
<gene>
    <name evidence="2" type="ORF">MHI_LOCUS710427</name>
</gene>
<feature type="compositionally biased region" description="Basic and acidic residues" evidence="1">
    <location>
        <begin position="70"/>
        <end position="89"/>
    </location>
</feature>
<feature type="region of interest" description="Disordered" evidence="1">
    <location>
        <begin position="23"/>
        <end position="89"/>
    </location>
</feature>
<dbReference type="AlphaFoldDB" id="A0A6V7HBB4"/>
<feature type="non-terminal residue" evidence="2">
    <location>
        <position position="1"/>
    </location>
</feature>
<evidence type="ECO:0000256" key="1">
    <source>
        <dbReference type="SAM" id="MobiDB-lite"/>
    </source>
</evidence>
<protein>
    <submittedName>
        <fullName evidence="2">Uncharacterized protein</fullName>
    </submittedName>
</protein>
<evidence type="ECO:0000313" key="3">
    <source>
        <dbReference type="Proteomes" id="UP000752696"/>
    </source>
</evidence>
<accession>A0A6V7HBB4</accession>
<comment type="caution">
    <text evidence="2">The sequence shown here is derived from an EMBL/GenBank/DDBJ whole genome shotgun (WGS) entry which is preliminary data.</text>
</comment>
<organism evidence="2 3">
    <name type="scientific">Heterotrigona itama</name>
    <dbReference type="NCBI Taxonomy" id="395501"/>
    <lineage>
        <taxon>Eukaryota</taxon>
        <taxon>Metazoa</taxon>
        <taxon>Ecdysozoa</taxon>
        <taxon>Arthropoda</taxon>
        <taxon>Hexapoda</taxon>
        <taxon>Insecta</taxon>
        <taxon>Pterygota</taxon>
        <taxon>Neoptera</taxon>
        <taxon>Endopterygota</taxon>
        <taxon>Hymenoptera</taxon>
        <taxon>Apocrita</taxon>
        <taxon>Aculeata</taxon>
        <taxon>Apoidea</taxon>
        <taxon>Anthophila</taxon>
        <taxon>Apidae</taxon>
        <taxon>Heterotrigona</taxon>
    </lineage>
</organism>
<feature type="compositionally biased region" description="Polar residues" evidence="1">
    <location>
        <begin position="23"/>
        <end position="36"/>
    </location>
</feature>
<keyword evidence="3" id="KW-1185">Reference proteome</keyword>
<feature type="compositionally biased region" description="Low complexity" evidence="1">
    <location>
        <begin position="47"/>
        <end position="56"/>
    </location>
</feature>